<evidence type="ECO:0000259" key="1">
    <source>
        <dbReference type="PROSITE" id="PS51819"/>
    </source>
</evidence>
<dbReference type="PROSITE" id="PS51819">
    <property type="entry name" value="VOC"/>
    <property type="match status" value="1"/>
</dbReference>
<dbReference type="Gene3D" id="3.10.180.10">
    <property type="entry name" value="2,3-Dihydroxybiphenyl 1,2-Dioxygenase, domain 1"/>
    <property type="match status" value="1"/>
</dbReference>
<dbReference type="PANTHER" id="PTHR39175:SF1">
    <property type="entry name" value="FAMILY PROTEIN, PUTATIVE (AFU_ORTHOLOGUE AFUA_3G15060)-RELATED"/>
    <property type="match status" value="1"/>
</dbReference>
<dbReference type="Pfam" id="PF00903">
    <property type="entry name" value="Glyoxalase"/>
    <property type="match status" value="1"/>
</dbReference>
<evidence type="ECO:0000313" key="2">
    <source>
        <dbReference type="EMBL" id="GGU64136.1"/>
    </source>
</evidence>
<evidence type="ECO:0000313" key="3">
    <source>
        <dbReference type="Proteomes" id="UP000649573"/>
    </source>
</evidence>
<dbReference type="PANTHER" id="PTHR39175">
    <property type="entry name" value="FAMILY PROTEIN, PUTATIVE (AFU_ORTHOLOGUE AFUA_3G15060)-RELATED"/>
    <property type="match status" value="1"/>
</dbReference>
<dbReference type="InterPro" id="IPR029068">
    <property type="entry name" value="Glyas_Bleomycin-R_OHBP_Dase"/>
</dbReference>
<dbReference type="InterPro" id="IPR037523">
    <property type="entry name" value="VOC_core"/>
</dbReference>
<comment type="caution">
    <text evidence="2">The sequence shown here is derived from an EMBL/GenBank/DDBJ whole genome shotgun (WGS) entry which is preliminary data.</text>
</comment>
<gene>
    <name evidence="2" type="ORF">GCM10010178_65070</name>
</gene>
<organism evidence="2 3">
    <name type="scientific">Lentzea flava</name>
    <dbReference type="NCBI Taxonomy" id="103732"/>
    <lineage>
        <taxon>Bacteria</taxon>
        <taxon>Bacillati</taxon>
        <taxon>Actinomycetota</taxon>
        <taxon>Actinomycetes</taxon>
        <taxon>Pseudonocardiales</taxon>
        <taxon>Pseudonocardiaceae</taxon>
        <taxon>Lentzea</taxon>
    </lineage>
</organism>
<protein>
    <submittedName>
        <fullName evidence="2">Glyoxalase</fullName>
    </submittedName>
</protein>
<reference evidence="3" key="1">
    <citation type="journal article" date="2019" name="Int. J. Syst. Evol. Microbiol.">
        <title>The Global Catalogue of Microorganisms (GCM) 10K type strain sequencing project: providing services to taxonomists for standard genome sequencing and annotation.</title>
        <authorList>
            <consortium name="The Broad Institute Genomics Platform"/>
            <consortium name="The Broad Institute Genome Sequencing Center for Infectious Disease"/>
            <person name="Wu L."/>
            <person name="Ma J."/>
        </authorList>
    </citation>
    <scope>NUCLEOTIDE SEQUENCE [LARGE SCALE GENOMIC DNA]</scope>
    <source>
        <strain evidence="3">JCM 3296</strain>
    </source>
</reference>
<name>A0ABQ2V3X2_9PSEU</name>
<sequence length="143" mass="15771">MLATDISVLARRARCERRIAIMSEIGYALHHVQLTIPAGAEDDCRAFYVGVLGMEEVEKPPALAARGGLWVRSGSLEIHLGVEADFRPARKGHPGILVSDLDALAERLVGAGTEITWDENFPAFRRFHTFDNVGNRLEFMTPA</sequence>
<dbReference type="InterPro" id="IPR004360">
    <property type="entry name" value="Glyas_Fos-R_dOase_dom"/>
</dbReference>
<accession>A0ABQ2V3X2</accession>
<dbReference type="SUPFAM" id="SSF54593">
    <property type="entry name" value="Glyoxalase/Bleomycin resistance protein/Dihydroxybiphenyl dioxygenase"/>
    <property type="match status" value="1"/>
</dbReference>
<dbReference type="Proteomes" id="UP000649573">
    <property type="component" value="Unassembled WGS sequence"/>
</dbReference>
<dbReference type="EMBL" id="BMRE01000038">
    <property type="protein sequence ID" value="GGU64136.1"/>
    <property type="molecule type" value="Genomic_DNA"/>
</dbReference>
<proteinExistence type="predicted"/>
<keyword evidence="3" id="KW-1185">Reference proteome</keyword>
<feature type="domain" description="VOC" evidence="1">
    <location>
        <begin position="28"/>
        <end position="142"/>
    </location>
</feature>